<organism evidence="2 3">
    <name type="scientific">Microbacterium trichothecenolyticum</name>
    <name type="common">Aureobacterium trichothecenolyticum</name>
    <dbReference type="NCBI Taxonomy" id="69370"/>
    <lineage>
        <taxon>Bacteria</taxon>
        <taxon>Bacillati</taxon>
        <taxon>Actinomycetota</taxon>
        <taxon>Actinomycetes</taxon>
        <taxon>Micrococcales</taxon>
        <taxon>Microbacteriaceae</taxon>
        <taxon>Microbacterium</taxon>
    </lineage>
</organism>
<evidence type="ECO:0000313" key="2">
    <source>
        <dbReference type="EMBL" id="KJL45567.1"/>
    </source>
</evidence>
<name>A0A0M2HFW4_MICTR</name>
<dbReference type="OrthoDB" id="5197444at2"/>
<comment type="caution">
    <text evidence="2">The sequence shown here is derived from an EMBL/GenBank/DDBJ whole genome shotgun (WGS) entry which is preliminary data.</text>
</comment>
<proteinExistence type="predicted"/>
<dbReference type="Proteomes" id="UP000034098">
    <property type="component" value="Unassembled WGS sequence"/>
</dbReference>
<reference evidence="2 3" key="1">
    <citation type="submission" date="2015-02" db="EMBL/GenBank/DDBJ databases">
        <title>Draft genome sequences of ten Microbacterium spp. with emphasis on heavy metal contaminated environments.</title>
        <authorList>
            <person name="Corretto E."/>
        </authorList>
    </citation>
    <scope>NUCLEOTIDE SEQUENCE [LARGE SCALE GENOMIC DNA]</scope>
    <source>
        <strain evidence="2 3">DSM 8608</strain>
    </source>
</reference>
<dbReference type="AlphaFoldDB" id="A0A0M2HFW4"/>
<dbReference type="RefSeq" id="WP_052676621.1">
    <property type="nucleotide sequence ID" value="NZ_JYJA01000015.1"/>
</dbReference>
<dbReference type="EMBL" id="JYJA01000015">
    <property type="protein sequence ID" value="KJL45567.1"/>
    <property type="molecule type" value="Genomic_DNA"/>
</dbReference>
<evidence type="ECO:0000256" key="1">
    <source>
        <dbReference type="SAM" id="MobiDB-lite"/>
    </source>
</evidence>
<accession>A0A0M2HFW4</accession>
<evidence type="ECO:0000313" key="3">
    <source>
        <dbReference type="Proteomes" id="UP000034098"/>
    </source>
</evidence>
<keyword evidence="3" id="KW-1185">Reference proteome</keyword>
<dbReference type="PATRIC" id="fig|69370.6.peg.125"/>
<feature type="region of interest" description="Disordered" evidence="1">
    <location>
        <begin position="1"/>
        <end position="22"/>
    </location>
</feature>
<protein>
    <submittedName>
        <fullName evidence="2">Uncharacterized protein</fullName>
    </submittedName>
</protein>
<gene>
    <name evidence="2" type="ORF">RS82_00119</name>
</gene>
<sequence>MTKQIASLERLRNSRDGNPTWRVEFTDGTVATTAKDAAVGNAIDNSEYQGVPLEVTFDGDGAIRSVEVAEVSG</sequence>